<feature type="signal peptide" evidence="1">
    <location>
        <begin position="1"/>
        <end position="39"/>
    </location>
</feature>
<keyword evidence="3" id="KW-1185">Reference proteome</keyword>
<gene>
    <name evidence="2" type="ORF">CfE428DRAFT_3107</name>
</gene>
<feature type="chain" id="PRO_5002802678" evidence="1">
    <location>
        <begin position="40"/>
        <end position="826"/>
    </location>
</feature>
<dbReference type="EMBL" id="ABVL01000008">
    <property type="protein sequence ID" value="EDY19422.1"/>
    <property type="molecule type" value="Genomic_DNA"/>
</dbReference>
<dbReference type="AlphaFoldDB" id="B4D2I2"/>
<protein>
    <submittedName>
        <fullName evidence="2">Uncharacterized protein</fullName>
    </submittedName>
</protein>
<dbReference type="eggNOG" id="COG2273">
    <property type="taxonomic scope" value="Bacteria"/>
</dbReference>
<keyword evidence="1" id="KW-0732">Signal</keyword>
<dbReference type="Proteomes" id="UP000005824">
    <property type="component" value="Unassembled WGS sequence"/>
</dbReference>
<sequence length="826" mass="88638" precursor="true">MTRPEHTISRLKSPCLRRSGALLFTLAAGLFLHADALNAAAPTMGINLTNDRLFADAMRGARPNWDSPTHYGDGTGVVGLDGWPAADASIMLWEGVGNNDGNYFIQFNGKAKLGASFGYASFSNQMWDPASNTTTAWMTVTSNGVQNFSLVFTNTQRTASSAVGTGVTNVKVMRPLTEGSTTALAATEMFTDQAENLVSKFKLIRFMDLTGTNGNTQTAWTDRMLPSTRKQSPLAWEHVVRLCNDTNCDAYINIPERASDDYITKLAQLFKYGSDGVNPYTSPQANPVYPPLASGRKIYIENSNEVWNGRFGQFNDNLNAVKADIAANNAEYAILNFDNLPMTGPDASGNYLNQYPLCWRRIAKRLADISNLWRGVWGDGAMMTTIRPIFEFQYANAQNTAVDGMDIMDRYYDNGDNIAHVAVPRPVSYYFWGAGGATYFGAGDNNATTIDGIFASGVPYSSFATTIAGETIWPKAYGLQAIAYEGGWSVQQSGGNGYSNPAGSPACESKYDPRAKQAEIDAQNIFNQCGGDVNVFYASSGVRTWIWGMTDNIFTLASPLYDAIDALNASTQAAPTVGAAVPATGISSGNTTGQFTGRRNFFIRATADGLYNVTANIAGPTTVKVYVDGRCMGTRSLTSTGTIAPVACGLTAGLHTVSFRNVSTYTSAFTSFAVNSGAAGLTIQYEAEDLVIPSETSPAWRIFSDPAASAGYATVLDATAPGDFMTLLVPNVAATVYRIKLGIKEFSSRGISQMSIGRADNFAGTAANVGAPFDEYLNGISFTEIDLGTWSPGTTSDKWFQFKITGKDAASAGYSAAFDYIKLIPQ</sequence>
<proteinExistence type="predicted"/>
<dbReference type="STRING" id="497964.CfE428DRAFT_3107"/>
<evidence type="ECO:0000313" key="3">
    <source>
        <dbReference type="Proteomes" id="UP000005824"/>
    </source>
</evidence>
<accession>B4D2I2</accession>
<dbReference type="eggNOG" id="COG1028">
    <property type="taxonomic scope" value="Bacteria"/>
</dbReference>
<organism evidence="2 3">
    <name type="scientific">Chthoniobacter flavus Ellin428</name>
    <dbReference type="NCBI Taxonomy" id="497964"/>
    <lineage>
        <taxon>Bacteria</taxon>
        <taxon>Pseudomonadati</taxon>
        <taxon>Verrucomicrobiota</taxon>
        <taxon>Spartobacteria</taxon>
        <taxon>Chthoniobacterales</taxon>
        <taxon>Chthoniobacteraceae</taxon>
        <taxon>Chthoniobacter</taxon>
    </lineage>
</organism>
<dbReference type="InParanoid" id="B4D2I2"/>
<reference evidence="2 3" key="1">
    <citation type="journal article" date="2011" name="J. Bacteriol.">
        <title>Genome sequence of Chthoniobacter flavus Ellin428, an aerobic heterotrophic soil bacterium.</title>
        <authorList>
            <person name="Kant R."/>
            <person name="van Passel M.W."/>
            <person name="Palva A."/>
            <person name="Lucas S."/>
            <person name="Lapidus A."/>
            <person name="Glavina Del Rio T."/>
            <person name="Dalin E."/>
            <person name="Tice H."/>
            <person name="Bruce D."/>
            <person name="Goodwin L."/>
            <person name="Pitluck S."/>
            <person name="Larimer F.W."/>
            <person name="Land M.L."/>
            <person name="Hauser L."/>
            <person name="Sangwan P."/>
            <person name="de Vos W.M."/>
            <person name="Janssen P.H."/>
            <person name="Smidt H."/>
        </authorList>
    </citation>
    <scope>NUCLEOTIDE SEQUENCE [LARGE SCALE GENOMIC DNA]</scope>
    <source>
        <strain evidence="2 3">Ellin428</strain>
    </source>
</reference>
<comment type="caution">
    <text evidence="2">The sequence shown here is derived from an EMBL/GenBank/DDBJ whole genome shotgun (WGS) entry which is preliminary data.</text>
</comment>
<evidence type="ECO:0000256" key="1">
    <source>
        <dbReference type="SAM" id="SignalP"/>
    </source>
</evidence>
<name>B4D2I2_9BACT</name>
<evidence type="ECO:0000313" key="2">
    <source>
        <dbReference type="EMBL" id="EDY19422.1"/>
    </source>
</evidence>